<feature type="coiled-coil region" evidence="1">
    <location>
        <begin position="201"/>
        <end position="228"/>
    </location>
</feature>
<evidence type="ECO:0000256" key="1">
    <source>
        <dbReference type="SAM" id="Coils"/>
    </source>
</evidence>
<name>A0A2S9TD07_9BACT</name>
<keyword evidence="1" id="KW-0175">Coiled coil</keyword>
<evidence type="ECO:0000313" key="3">
    <source>
        <dbReference type="Proteomes" id="UP000239151"/>
    </source>
</evidence>
<evidence type="ECO:0000313" key="2">
    <source>
        <dbReference type="EMBL" id="PRM96725.1"/>
    </source>
</evidence>
<dbReference type="AlphaFoldDB" id="A0A2S9TD07"/>
<dbReference type="Proteomes" id="UP000239151">
    <property type="component" value="Unassembled WGS sequence"/>
</dbReference>
<proteinExistence type="predicted"/>
<sequence length="489" mass="58158">MAYQVYKQHKDNFVGRKKEKYFLPKNFDNESSNEEFEKEFEIFVNKFIQELQNKNFSPQIVKKANEDGEFDENMTIHSSKLEAWSRLERKLRKTIINKPSAMHRYTDIFKSKSIERTISRGTFLLASNNSPIFNQGLLNIDETYRVHYKDELYKFASFILDLYKEKLSIKQDMKSIFKSLSKDFQNEYGFKGIDLNDKKTKNRLISTLENIEKHIELLTADIKELISSVKNLIFGKDTIVGIDNFQLAWEYLFTSCMKKIYGEDFVFDEDEISIEKKNGKKIPIKPDTIIIKKGNNEPSTLHIFDAKYKEVNKQDGDWIKQIIYINNFLNTEINPLKNNLLVDSNIYLIYPGSPNDIEPIKEFRVYNHNLYLIKLDILELLKIFNNGYKEAEEYKTKNTIDKLLVEESKKHCLYPNIRYKPWIPKNCYKDNYLYHAGYEIDNRYSKYKEYIFGDKECTEENTNLTCYYFATKSVEFDGSKYSFEENYIY</sequence>
<organism evidence="2 3">
    <name type="scientific">Aliarcobacter cryaerophilus</name>
    <dbReference type="NCBI Taxonomy" id="28198"/>
    <lineage>
        <taxon>Bacteria</taxon>
        <taxon>Pseudomonadati</taxon>
        <taxon>Campylobacterota</taxon>
        <taxon>Epsilonproteobacteria</taxon>
        <taxon>Campylobacterales</taxon>
        <taxon>Arcobacteraceae</taxon>
        <taxon>Aliarcobacter</taxon>
    </lineage>
</organism>
<gene>
    <name evidence="2" type="ORF">CJ670_08150</name>
</gene>
<dbReference type="EMBL" id="NXGI01000017">
    <property type="protein sequence ID" value="PRM96725.1"/>
    <property type="molecule type" value="Genomic_DNA"/>
</dbReference>
<protein>
    <submittedName>
        <fullName evidence="2">Uncharacterized protein</fullName>
    </submittedName>
</protein>
<accession>A0A2S9TD07</accession>
<comment type="caution">
    <text evidence="2">The sequence shown here is derived from an EMBL/GenBank/DDBJ whole genome shotgun (WGS) entry which is preliminary data.</text>
</comment>
<reference evidence="2 3" key="1">
    <citation type="submission" date="2017-09" db="EMBL/GenBank/DDBJ databases">
        <title>Reassesment of A. cryaerophilus.</title>
        <authorList>
            <person name="Perez-Cataluna A."/>
            <person name="Collado L."/>
            <person name="Salgado O."/>
            <person name="Lefinanco V."/>
            <person name="Figueras M.J."/>
        </authorList>
    </citation>
    <scope>NUCLEOTIDE SEQUENCE [LARGE SCALE GENOMIC DNA]</scope>
    <source>
        <strain evidence="2 3">LMG 9065</strain>
    </source>
</reference>